<accession>A0ABQ0DZI3</accession>
<feature type="repeat" description="ANK" evidence="1">
    <location>
        <begin position="68"/>
        <end position="100"/>
    </location>
</feature>
<dbReference type="InterPro" id="IPR035969">
    <property type="entry name" value="Rab-GAP_TBC_sf"/>
</dbReference>
<protein>
    <recommendedName>
        <fullName evidence="2">Rab-GAP TBC domain-containing protein</fullName>
    </recommendedName>
</protein>
<evidence type="ECO:0000313" key="4">
    <source>
        <dbReference type="Proteomes" id="UP001628156"/>
    </source>
</evidence>
<dbReference type="InterPro" id="IPR002110">
    <property type="entry name" value="Ankyrin_rpt"/>
</dbReference>
<gene>
    <name evidence="3" type="ORF">ENUP19_0380G0054</name>
</gene>
<comment type="caution">
    <text evidence="3">The sequence shown here is derived from an EMBL/GenBank/DDBJ whole genome shotgun (WGS) entry which is preliminary data.</text>
</comment>
<sequence>MEPKTTLLKNAVEKGDLKTVRTLLQKNRDLIKEPLLLHIILSLHSYEVIDLCHAIITAGCICGAKNEKGETPLHLASRTNNLILVEMIVENSMRKENKNISENASININAIDNEGKTPLHVAAATTCAEPSVVKYLIQNGASIVSIDNNGMTPYDYAEKLKHFAKAQLLNIEEEPETDETHTYDAFNFEVSYPDQSPRKERHSDNVKWSVIVGQWKNATTKEQKWVKKHLSVLNPNVRARMWECFTHATSTKAVHEEYLKSFSEGSKRISPEILKEIRMNLNIFNDHRVFIEGRGKYKLERLVVSYLYDETIGDESIEVSDEERNKKIESVVTPSLCKIGGLLLCVVGEDVAFSLLRQLRSDKYSIGNFLDIEMPEALFIFPRLFKIEIAILYDKLSSIGFELNYFITWFADLFIDVFPVRLVIRIWDYYLYEGKDVLYIIAINYLKYLKSDLMKATSADEAYALIETVSNKLSDSFITSLLKEKIEKSTLQTIRSNFKNHCYFKAQNQKIITI</sequence>
<dbReference type="InterPro" id="IPR050302">
    <property type="entry name" value="Rab_GAP_TBC_domain"/>
</dbReference>
<dbReference type="PROSITE" id="PS50088">
    <property type="entry name" value="ANK_REPEAT"/>
    <property type="match status" value="2"/>
</dbReference>
<evidence type="ECO:0000256" key="1">
    <source>
        <dbReference type="PROSITE-ProRule" id="PRU00023"/>
    </source>
</evidence>
<evidence type="ECO:0000259" key="2">
    <source>
        <dbReference type="PROSITE" id="PS50086"/>
    </source>
</evidence>
<dbReference type="SMART" id="SM00164">
    <property type="entry name" value="TBC"/>
    <property type="match status" value="1"/>
</dbReference>
<keyword evidence="4" id="KW-1185">Reference proteome</keyword>
<reference evidence="3 4" key="1">
    <citation type="journal article" date="2019" name="PLoS Negl. Trop. Dis.">
        <title>Whole genome sequencing of Entamoeba nuttalli reveals mammalian host-related molecular signatures and a novel octapeptide-repeat surface protein.</title>
        <authorList>
            <person name="Tanaka M."/>
            <person name="Makiuchi T."/>
            <person name="Komiyama T."/>
            <person name="Shiina T."/>
            <person name="Osaki K."/>
            <person name="Tachibana H."/>
        </authorList>
    </citation>
    <scope>NUCLEOTIDE SEQUENCE [LARGE SCALE GENOMIC DNA]</scope>
    <source>
        <strain evidence="3 4">P19-061405</strain>
    </source>
</reference>
<dbReference type="PROSITE" id="PS50086">
    <property type="entry name" value="TBC_RABGAP"/>
    <property type="match status" value="1"/>
</dbReference>
<dbReference type="InterPro" id="IPR000195">
    <property type="entry name" value="Rab-GAP-TBC_dom"/>
</dbReference>
<organism evidence="3 4">
    <name type="scientific">Entamoeba nuttalli</name>
    <dbReference type="NCBI Taxonomy" id="412467"/>
    <lineage>
        <taxon>Eukaryota</taxon>
        <taxon>Amoebozoa</taxon>
        <taxon>Evosea</taxon>
        <taxon>Archamoebae</taxon>
        <taxon>Mastigamoebida</taxon>
        <taxon>Entamoebidae</taxon>
        <taxon>Entamoeba</taxon>
    </lineage>
</organism>
<dbReference type="InterPro" id="IPR036770">
    <property type="entry name" value="Ankyrin_rpt-contain_sf"/>
</dbReference>
<feature type="repeat" description="ANK" evidence="1">
    <location>
        <begin position="114"/>
        <end position="148"/>
    </location>
</feature>
<dbReference type="Pfam" id="PF12796">
    <property type="entry name" value="Ank_2"/>
    <property type="match status" value="1"/>
</dbReference>
<dbReference type="Gene3D" id="1.10.472.80">
    <property type="entry name" value="Ypt/Rab-GAP domain of gyp1p, domain 3"/>
    <property type="match status" value="1"/>
</dbReference>
<dbReference type="EMBL" id="BAAFRS010000380">
    <property type="protein sequence ID" value="GAB1228226.1"/>
    <property type="molecule type" value="Genomic_DNA"/>
</dbReference>
<dbReference type="SUPFAM" id="SSF47923">
    <property type="entry name" value="Ypt/Rab-GAP domain of gyp1p"/>
    <property type="match status" value="1"/>
</dbReference>
<dbReference type="SMART" id="SM00248">
    <property type="entry name" value="ANK"/>
    <property type="match status" value="3"/>
</dbReference>
<evidence type="ECO:0000313" key="3">
    <source>
        <dbReference type="EMBL" id="GAB1228226.1"/>
    </source>
</evidence>
<dbReference type="PANTHER" id="PTHR47219">
    <property type="entry name" value="RAB GTPASE-ACTIVATING PROTEIN 1-LIKE"/>
    <property type="match status" value="1"/>
</dbReference>
<dbReference type="Proteomes" id="UP001628156">
    <property type="component" value="Unassembled WGS sequence"/>
</dbReference>
<name>A0ABQ0DZI3_9EUKA</name>
<dbReference type="Pfam" id="PF00566">
    <property type="entry name" value="RabGAP-TBC"/>
    <property type="match status" value="1"/>
</dbReference>
<proteinExistence type="predicted"/>
<feature type="domain" description="Rab-GAP TBC" evidence="2">
    <location>
        <begin position="232"/>
        <end position="434"/>
    </location>
</feature>
<dbReference type="PROSITE" id="PS50297">
    <property type="entry name" value="ANK_REP_REGION"/>
    <property type="match status" value="2"/>
</dbReference>
<dbReference type="Gene3D" id="1.25.40.20">
    <property type="entry name" value="Ankyrin repeat-containing domain"/>
    <property type="match status" value="2"/>
</dbReference>
<dbReference type="PANTHER" id="PTHR47219:SF20">
    <property type="entry name" value="TBC1 DOMAIN FAMILY MEMBER 2B"/>
    <property type="match status" value="1"/>
</dbReference>
<dbReference type="SUPFAM" id="SSF48403">
    <property type="entry name" value="Ankyrin repeat"/>
    <property type="match status" value="1"/>
</dbReference>
<keyword evidence="1" id="KW-0040">ANK repeat</keyword>